<name>A0ACC2C1L7_DIPCM</name>
<accession>A0ACC2C1L7</accession>
<organism evidence="1 2">
    <name type="scientific">Diphasiastrum complanatum</name>
    <name type="common">Issler's clubmoss</name>
    <name type="synonym">Lycopodium complanatum</name>
    <dbReference type="NCBI Taxonomy" id="34168"/>
    <lineage>
        <taxon>Eukaryota</taxon>
        <taxon>Viridiplantae</taxon>
        <taxon>Streptophyta</taxon>
        <taxon>Embryophyta</taxon>
        <taxon>Tracheophyta</taxon>
        <taxon>Lycopodiopsida</taxon>
        <taxon>Lycopodiales</taxon>
        <taxon>Lycopodiaceae</taxon>
        <taxon>Lycopodioideae</taxon>
        <taxon>Diphasiastrum</taxon>
    </lineage>
</organism>
<dbReference type="EMBL" id="CM055103">
    <property type="protein sequence ID" value="KAJ7535891.1"/>
    <property type="molecule type" value="Genomic_DNA"/>
</dbReference>
<gene>
    <name evidence="1" type="ORF">O6H91_12G049800</name>
</gene>
<keyword evidence="2" id="KW-1185">Reference proteome</keyword>
<dbReference type="Proteomes" id="UP001162992">
    <property type="component" value="Chromosome 12"/>
</dbReference>
<evidence type="ECO:0000313" key="2">
    <source>
        <dbReference type="Proteomes" id="UP001162992"/>
    </source>
</evidence>
<sequence>MAKVVGFATAMRRASPLINTALHSSSHLGLVNAPAFPSPPCEAVRGFSHFRTSRLRLPEAGEFGHVIVSSRESLLLHKCDDDGIRKEARFPYLLQWQLKSVSCISLVRRNSLIWASSGEKTGDKSDARQRGGKHVKEDTAPRSFAHVLERKTGYFWLLGPILNTVVILIPTFVFSLVDLLQHSYLTGLGAVFGMDLLFVLSADAFFVLTDKMGHHQQVPGGPFPSSGPWEYTGYPKGLPHIWHYVSYAGVAIAVISLLTSIFVGRFPIALVVFSPYLALILAQVAYERLLSNDRLPTYPLVPIIYTLYRFRQLARGMEIVSSLGGGNLLALAIKLLTAVWTLYLAMHLAHLPWLYSTWNANRAI</sequence>
<reference evidence="2" key="1">
    <citation type="journal article" date="2024" name="Proc. Natl. Acad. Sci. U.S.A.">
        <title>Extraordinary preservation of gene collinearity over three hundred million years revealed in homosporous lycophytes.</title>
        <authorList>
            <person name="Li C."/>
            <person name="Wickell D."/>
            <person name="Kuo L.Y."/>
            <person name="Chen X."/>
            <person name="Nie B."/>
            <person name="Liao X."/>
            <person name="Peng D."/>
            <person name="Ji J."/>
            <person name="Jenkins J."/>
            <person name="Williams M."/>
            <person name="Shu S."/>
            <person name="Plott C."/>
            <person name="Barry K."/>
            <person name="Rajasekar S."/>
            <person name="Grimwood J."/>
            <person name="Han X."/>
            <person name="Sun S."/>
            <person name="Hou Z."/>
            <person name="He W."/>
            <person name="Dai G."/>
            <person name="Sun C."/>
            <person name="Schmutz J."/>
            <person name="Leebens-Mack J.H."/>
            <person name="Li F.W."/>
            <person name="Wang L."/>
        </authorList>
    </citation>
    <scope>NUCLEOTIDE SEQUENCE [LARGE SCALE GENOMIC DNA]</scope>
    <source>
        <strain evidence="2">cv. PW_Plant_1</strain>
    </source>
</reference>
<evidence type="ECO:0000313" key="1">
    <source>
        <dbReference type="EMBL" id="KAJ7535891.1"/>
    </source>
</evidence>
<comment type="caution">
    <text evidence="1">The sequence shown here is derived from an EMBL/GenBank/DDBJ whole genome shotgun (WGS) entry which is preliminary data.</text>
</comment>
<proteinExistence type="predicted"/>
<protein>
    <submittedName>
        <fullName evidence="1">Uncharacterized protein</fullName>
    </submittedName>
</protein>